<dbReference type="OrthoDB" id="9804259at2"/>
<dbReference type="InterPro" id="IPR039421">
    <property type="entry name" value="Type_1_exporter"/>
</dbReference>
<keyword evidence="6 9" id="KW-1133">Transmembrane helix</keyword>
<dbReference type="SMART" id="SM00382">
    <property type="entry name" value="AAA"/>
    <property type="match status" value="1"/>
</dbReference>
<dbReference type="Pfam" id="PF00005">
    <property type="entry name" value="ABC_tran"/>
    <property type="match status" value="1"/>
</dbReference>
<comment type="caution">
    <text evidence="12">The sequence shown here is derived from an EMBL/GenBank/DDBJ whole genome shotgun (WGS) entry which is preliminary data.</text>
</comment>
<comment type="similarity">
    <text evidence="2">Belongs to the ABC transporter superfamily.</text>
</comment>
<dbReference type="Proteomes" id="UP000254939">
    <property type="component" value="Unassembled WGS sequence"/>
</dbReference>
<dbReference type="InterPro" id="IPR017871">
    <property type="entry name" value="ABC_transporter-like_CS"/>
</dbReference>
<dbReference type="PANTHER" id="PTHR43394">
    <property type="entry name" value="ATP-DEPENDENT PERMEASE MDL1, MITOCHONDRIAL"/>
    <property type="match status" value="1"/>
</dbReference>
<dbReference type="PANTHER" id="PTHR43394:SF1">
    <property type="entry name" value="ATP-BINDING CASSETTE SUB-FAMILY B MEMBER 10, MITOCHONDRIAL"/>
    <property type="match status" value="1"/>
</dbReference>
<gene>
    <name evidence="12" type="ORF">B5K06_05055</name>
</gene>
<feature type="transmembrane region" description="Helical" evidence="9">
    <location>
        <begin position="188"/>
        <end position="212"/>
    </location>
</feature>
<keyword evidence="7 9" id="KW-0472">Membrane</keyword>
<dbReference type="FunFam" id="3.40.50.300:FF:000218">
    <property type="entry name" value="Multidrug ABC transporter ATP-binding protein"/>
    <property type="match status" value="1"/>
</dbReference>
<dbReference type="Gene3D" id="3.40.50.300">
    <property type="entry name" value="P-loop containing nucleotide triphosphate hydrolases"/>
    <property type="match status" value="1"/>
</dbReference>
<dbReference type="InterPro" id="IPR011527">
    <property type="entry name" value="ABC1_TM_dom"/>
</dbReference>
<keyword evidence="3 9" id="KW-0812">Transmembrane</keyword>
<dbReference type="SUPFAM" id="SSF90123">
    <property type="entry name" value="ABC transporter transmembrane region"/>
    <property type="match status" value="1"/>
</dbReference>
<evidence type="ECO:0000256" key="2">
    <source>
        <dbReference type="ARBA" id="ARBA00005417"/>
    </source>
</evidence>
<dbReference type="InterPro" id="IPR003593">
    <property type="entry name" value="AAA+_ATPase"/>
</dbReference>
<dbReference type="GO" id="GO:0015421">
    <property type="term" value="F:ABC-type oligopeptide transporter activity"/>
    <property type="evidence" value="ECO:0007669"/>
    <property type="project" value="TreeGrafter"/>
</dbReference>
<proteinExistence type="inferred from homology"/>
<dbReference type="SUPFAM" id="SSF52540">
    <property type="entry name" value="P-loop containing nucleoside triphosphate hydrolases"/>
    <property type="match status" value="1"/>
</dbReference>
<dbReference type="PROSITE" id="PS50929">
    <property type="entry name" value="ABC_TM1F"/>
    <property type="match status" value="1"/>
</dbReference>
<organism evidence="12 13">
    <name type="scientific">Rhizobium grahamii</name>
    <dbReference type="NCBI Taxonomy" id="1120045"/>
    <lineage>
        <taxon>Bacteria</taxon>
        <taxon>Pseudomonadati</taxon>
        <taxon>Pseudomonadota</taxon>
        <taxon>Alphaproteobacteria</taxon>
        <taxon>Hyphomicrobiales</taxon>
        <taxon>Rhizobiaceae</taxon>
        <taxon>Rhizobium/Agrobacterium group</taxon>
        <taxon>Rhizobium</taxon>
    </lineage>
</organism>
<feature type="transmembrane region" description="Helical" evidence="9">
    <location>
        <begin position="89"/>
        <end position="114"/>
    </location>
</feature>
<evidence type="ECO:0000256" key="9">
    <source>
        <dbReference type="SAM" id="Phobius"/>
    </source>
</evidence>
<dbReference type="PROSITE" id="PS00211">
    <property type="entry name" value="ABC_TRANSPORTER_1"/>
    <property type="match status" value="1"/>
</dbReference>
<keyword evidence="4" id="KW-0547">Nucleotide-binding</keyword>
<dbReference type="PROSITE" id="PS50893">
    <property type="entry name" value="ABC_TRANSPORTER_2"/>
    <property type="match status" value="1"/>
</dbReference>
<evidence type="ECO:0000256" key="6">
    <source>
        <dbReference type="ARBA" id="ARBA00022989"/>
    </source>
</evidence>
<feature type="transmembrane region" description="Helical" evidence="9">
    <location>
        <begin position="53"/>
        <end position="77"/>
    </location>
</feature>
<reference evidence="12 13" key="1">
    <citation type="submission" date="2017-03" db="EMBL/GenBank/DDBJ databases">
        <title>Genome analysis of Rhizobial strains effectives or ineffectives for nitrogen fixation isolated from bean seeds.</title>
        <authorList>
            <person name="Peralta H."/>
            <person name="Aguilar-Vera A."/>
            <person name="Mora Y."/>
            <person name="Vargas-Lagunas C."/>
            <person name="Girard L."/>
            <person name="Mora J."/>
        </authorList>
    </citation>
    <scope>NUCLEOTIDE SEQUENCE [LARGE SCALE GENOMIC DNA]</scope>
    <source>
        <strain evidence="12 13">CCGM3</strain>
    </source>
</reference>
<feature type="domain" description="ABC transporter" evidence="10">
    <location>
        <begin position="373"/>
        <end position="608"/>
    </location>
</feature>
<evidence type="ECO:0000256" key="3">
    <source>
        <dbReference type="ARBA" id="ARBA00022692"/>
    </source>
</evidence>
<evidence type="ECO:0000259" key="10">
    <source>
        <dbReference type="PROSITE" id="PS50893"/>
    </source>
</evidence>
<evidence type="ECO:0000256" key="7">
    <source>
        <dbReference type="ARBA" id="ARBA00023136"/>
    </source>
</evidence>
<name>A0A370KUS4_9HYPH</name>
<dbReference type="InterPro" id="IPR003439">
    <property type="entry name" value="ABC_transporter-like_ATP-bd"/>
</dbReference>
<accession>A0A370KUS4</accession>
<evidence type="ECO:0000259" key="11">
    <source>
        <dbReference type="PROSITE" id="PS50929"/>
    </source>
</evidence>
<comment type="subcellular location">
    <subcellularLocation>
        <location evidence="1">Cell membrane</location>
        <topology evidence="1">Multi-pass membrane protein</topology>
    </subcellularLocation>
</comment>
<keyword evidence="5" id="KW-0067">ATP-binding</keyword>
<dbReference type="CDD" id="cd18549">
    <property type="entry name" value="ABC_6TM_YwjA_like"/>
    <property type="match status" value="1"/>
</dbReference>
<dbReference type="AlphaFoldDB" id="A0A370KUS4"/>
<evidence type="ECO:0000256" key="8">
    <source>
        <dbReference type="ARBA" id="ARBA00024725"/>
    </source>
</evidence>
<evidence type="ECO:0000313" key="13">
    <source>
        <dbReference type="Proteomes" id="UP000254939"/>
    </source>
</evidence>
<dbReference type="Gene3D" id="1.20.1560.10">
    <property type="entry name" value="ABC transporter type 1, transmembrane domain"/>
    <property type="match status" value="1"/>
</dbReference>
<dbReference type="GO" id="GO:0005524">
    <property type="term" value="F:ATP binding"/>
    <property type="evidence" value="ECO:0007669"/>
    <property type="project" value="UniProtKB-KW"/>
</dbReference>
<dbReference type="InterPro" id="IPR036640">
    <property type="entry name" value="ABC1_TM_sf"/>
</dbReference>
<dbReference type="RefSeq" id="WP_114711878.1">
    <property type="nucleotide sequence ID" value="NZ_KZ857258.1"/>
</dbReference>
<evidence type="ECO:0000256" key="4">
    <source>
        <dbReference type="ARBA" id="ARBA00022741"/>
    </source>
</evidence>
<evidence type="ECO:0000313" key="12">
    <source>
        <dbReference type="EMBL" id="RDJ14874.1"/>
    </source>
</evidence>
<evidence type="ECO:0000256" key="1">
    <source>
        <dbReference type="ARBA" id="ARBA00004651"/>
    </source>
</evidence>
<dbReference type="InterPro" id="IPR027417">
    <property type="entry name" value="P-loop_NTPase"/>
</dbReference>
<dbReference type="GO" id="GO:0016887">
    <property type="term" value="F:ATP hydrolysis activity"/>
    <property type="evidence" value="ECO:0007669"/>
    <property type="project" value="InterPro"/>
</dbReference>
<comment type="function">
    <text evidence="8">Part of an ABC transporter complex. Transmembrane domains (TMD) form a pore in the inner membrane and the ATP-binding domain (NBD) is responsible for energy generation.</text>
</comment>
<feature type="transmembrane region" description="Helical" evidence="9">
    <location>
        <begin position="310"/>
        <end position="327"/>
    </location>
</feature>
<dbReference type="Pfam" id="PF00664">
    <property type="entry name" value="ABC_membrane"/>
    <property type="match status" value="1"/>
</dbReference>
<evidence type="ECO:0000256" key="5">
    <source>
        <dbReference type="ARBA" id="ARBA00022840"/>
    </source>
</evidence>
<feature type="domain" description="ABC transmembrane type-1" evidence="11">
    <location>
        <begin position="56"/>
        <end position="339"/>
    </location>
</feature>
<feature type="transmembrane region" description="Helical" evidence="9">
    <location>
        <begin position="278"/>
        <end position="304"/>
    </location>
</feature>
<sequence>MISRFSRARKSTPRHKPSLWFFLTRQIDADRERPPSRWRKFLSYYRPHLRLLLADLLCAILVAGTAIALPLCANYVTRYLLTLSDTPQAFGEILLIGAAMLAILVVQSVAIFFVDYQGHVMGARIEAAVRQELFEHCQKLSFSFHDTQRTGQLMSRITNDSLWLGELFHHGPEDLSIAVLKYGGAMVVLFYIDPPLAGIILLLTPLAIAYALHFNRRMNRALDASKQQIAAVNERVEDALAGIRVVQSFANEAREKERFADLNQGFLRSRADGYRSEAWFSVGTETFAQLITVLVIIVGAIRILTAELTVADLLTFLLCVAVLVDPVRRLANFVRLWQEGYTGFVRAMEILEIAPDITDRPGARPLSVPHGEIAFSEVTFGYADEGASVLDNVSLTIAPGEFVALVGPSGVGKSTLCALIPRFYDIQSGAIRIDGVDLRDVTLASLRRHIGIVQQDVYLFAGTIAENLRYGRPDATDAEVVAAAHAANAHDFIMALPDGYDTDIGQRGVKLSGGQRQRLTIARVFLKDPAILIFDEATSALDNESERAVQRALLSLAKGRTTLVIAHRLSTVRHADRILVLTGDGIVEHGTHEDLMAHDGVYANLHRVQASM</sequence>
<dbReference type="GO" id="GO:0005886">
    <property type="term" value="C:plasma membrane"/>
    <property type="evidence" value="ECO:0007669"/>
    <property type="project" value="UniProtKB-SubCell"/>
</dbReference>
<protein>
    <submittedName>
        <fullName evidence="12">Thiamine ABC transporter permease</fullName>
    </submittedName>
</protein>
<dbReference type="EMBL" id="NAAC01000005">
    <property type="protein sequence ID" value="RDJ14874.1"/>
    <property type="molecule type" value="Genomic_DNA"/>
</dbReference>